<evidence type="ECO:0000313" key="2">
    <source>
        <dbReference type="Proteomes" id="UP000250780"/>
    </source>
</evidence>
<evidence type="ECO:0008006" key="3">
    <source>
        <dbReference type="Google" id="ProtNLM"/>
    </source>
</evidence>
<gene>
    <name evidence="1" type="ORF">NCTC9073_04027</name>
</gene>
<reference evidence="1 2" key="1">
    <citation type="submission" date="2018-06" db="EMBL/GenBank/DDBJ databases">
        <authorList>
            <consortium name="Pathogen Informatics"/>
            <person name="Doyle S."/>
        </authorList>
    </citation>
    <scope>NUCLEOTIDE SEQUENCE [LARGE SCALE GENOMIC DNA]</scope>
    <source>
        <strain evidence="1 2">NCTC9073</strain>
    </source>
</reference>
<evidence type="ECO:0000313" key="1">
    <source>
        <dbReference type="EMBL" id="SPX12651.1"/>
    </source>
</evidence>
<dbReference type="AlphaFoldDB" id="A0A2X1N1H7"/>
<protein>
    <recommendedName>
        <fullName evidence="3">Galectin domain-containing protein</fullName>
    </recommendedName>
</protein>
<proteinExistence type="predicted"/>
<dbReference type="EMBL" id="UASD01000008">
    <property type="protein sequence ID" value="SPX12651.1"/>
    <property type="molecule type" value="Genomic_DNA"/>
</dbReference>
<organism evidence="1 2">
    <name type="scientific">Escherichia coli</name>
    <dbReference type="NCBI Taxonomy" id="562"/>
    <lineage>
        <taxon>Bacteria</taxon>
        <taxon>Pseudomonadati</taxon>
        <taxon>Pseudomonadota</taxon>
        <taxon>Gammaproteobacteria</taxon>
        <taxon>Enterobacterales</taxon>
        <taxon>Enterobacteriaceae</taxon>
        <taxon>Escherichia</taxon>
    </lineage>
</organism>
<sequence>MSDFFIRAAPVWVVRMKNIFFVILIMNPLFNDIQMRLFYLNHSPYSWHWNVRFRPQEAVYIGNDTCHITITCNQSGFHLTRDGQRLFTERYIRNLNELSPVLKRQWDVTPTIIRAVEYLSRVPVSH</sequence>
<dbReference type="Proteomes" id="UP000250780">
    <property type="component" value="Unassembled WGS sequence"/>
</dbReference>
<accession>A0A2X1N1H7</accession>
<name>A0A2X1N1H7_ECOLX</name>